<dbReference type="GO" id="GO:0005886">
    <property type="term" value="C:plasma membrane"/>
    <property type="evidence" value="ECO:0007669"/>
    <property type="project" value="UniProtKB-SubCell"/>
</dbReference>
<dbReference type="EMBL" id="PGFB01000005">
    <property type="protein sequence ID" value="PJJ55560.1"/>
    <property type="molecule type" value="Genomic_DNA"/>
</dbReference>
<dbReference type="Pfam" id="PF13440">
    <property type="entry name" value="Polysacc_synt_3"/>
    <property type="match status" value="1"/>
</dbReference>
<sequence>MKANRIFGQFAWVVAGRVLAALIQAVSFVLLARGLTPTDFGLFSTVLGFATLAQTVVDLGVSTLALRERAKNPDSGVVTSALRLNNKLSFVLALVSLAAVIAGAMWVSPLLWQILPLVIWVAAERNADAWLSIAFVDGQVHVTTLNLVIRRGITVALFLGLQFCGLLPVLAFCIACAIASAGSSIFAHRFVARRLPSASDIPIGSLLQAAWPYWLNSVATQARNLDVTVTAIFGGAFQAGLYASASRITGPLRILPASLSSVLLPHASRRDHRTIRGLVRLVAVCVAALSVMYIVIVLMAPWFVPVLLGDAYAEAVFPIQITAFGLIFASAAALLGSLLQGVGLKHYVAHTAVATTVVCLVGCAIGAAWAGAVGAAYGLSISFVIQAVLLAARLAVFMIRREPNR</sequence>
<keyword evidence="5 6" id="KW-0472">Membrane</keyword>
<keyword evidence="8" id="KW-1185">Reference proteome</keyword>
<evidence type="ECO:0000256" key="5">
    <source>
        <dbReference type="ARBA" id="ARBA00023136"/>
    </source>
</evidence>
<keyword evidence="2" id="KW-1003">Cell membrane</keyword>
<protein>
    <submittedName>
        <fullName evidence="7">O-antigen/teichoic acid export membrane protein</fullName>
    </submittedName>
</protein>
<comment type="subcellular location">
    <subcellularLocation>
        <location evidence="1">Cell membrane</location>
        <topology evidence="1">Multi-pass membrane protein</topology>
    </subcellularLocation>
</comment>
<evidence type="ECO:0000313" key="7">
    <source>
        <dbReference type="EMBL" id="PJJ55560.1"/>
    </source>
</evidence>
<dbReference type="InterPro" id="IPR050833">
    <property type="entry name" value="Poly_Biosynth_Transport"/>
</dbReference>
<evidence type="ECO:0000256" key="2">
    <source>
        <dbReference type="ARBA" id="ARBA00022475"/>
    </source>
</evidence>
<dbReference type="AlphaFoldDB" id="A0A2M9BC76"/>
<keyword evidence="4 6" id="KW-1133">Transmembrane helix</keyword>
<feature type="transmembrane region" description="Helical" evidence="6">
    <location>
        <begin position="315"/>
        <end position="335"/>
    </location>
</feature>
<feature type="transmembrane region" description="Helical" evidence="6">
    <location>
        <begin position="87"/>
        <end position="107"/>
    </location>
</feature>
<comment type="caution">
    <text evidence="7">The sequence shown here is derived from an EMBL/GenBank/DDBJ whole genome shotgun (WGS) entry which is preliminary data.</text>
</comment>
<reference evidence="7 8" key="1">
    <citation type="submission" date="2017-11" db="EMBL/GenBank/DDBJ databases">
        <title>Genomic Encyclopedia of Archaeal and Bacterial Type Strains, Phase II (KMG-II): From Individual Species to Whole Genera.</title>
        <authorList>
            <person name="Goeker M."/>
        </authorList>
    </citation>
    <scope>NUCLEOTIDE SEQUENCE [LARGE SCALE GENOMIC DNA]</scope>
    <source>
        <strain evidence="7 8">DSM 25625</strain>
    </source>
</reference>
<organism evidence="7 8">
    <name type="scientific">Compostimonas suwonensis</name>
    <dbReference type="NCBI Taxonomy" id="1048394"/>
    <lineage>
        <taxon>Bacteria</taxon>
        <taxon>Bacillati</taxon>
        <taxon>Actinomycetota</taxon>
        <taxon>Actinomycetes</taxon>
        <taxon>Micrococcales</taxon>
        <taxon>Microbacteriaceae</taxon>
        <taxon>Compostimonas</taxon>
    </lineage>
</organism>
<dbReference type="Proteomes" id="UP000230161">
    <property type="component" value="Unassembled WGS sequence"/>
</dbReference>
<feature type="transmembrane region" description="Helical" evidence="6">
    <location>
        <begin position="278"/>
        <end position="303"/>
    </location>
</feature>
<evidence type="ECO:0000256" key="1">
    <source>
        <dbReference type="ARBA" id="ARBA00004651"/>
    </source>
</evidence>
<name>A0A2M9BC76_9MICO</name>
<proteinExistence type="predicted"/>
<dbReference type="PANTHER" id="PTHR30250">
    <property type="entry name" value="PST FAMILY PREDICTED COLANIC ACID TRANSPORTER"/>
    <property type="match status" value="1"/>
</dbReference>
<gene>
    <name evidence="7" type="ORF">CLV54_2907</name>
</gene>
<evidence type="ECO:0000256" key="3">
    <source>
        <dbReference type="ARBA" id="ARBA00022692"/>
    </source>
</evidence>
<feature type="transmembrane region" description="Helical" evidence="6">
    <location>
        <begin position="347"/>
        <end position="370"/>
    </location>
</feature>
<evidence type="ECO:0000313" key="8">
    <source>
        <dbReference type="Proteomes" id="UP000230161"/>
    </source>
</evidence>
<evidence type="ECO:0000256" key="6">
    <source>
        <dbReference type="SAM" id="Phobius"/>
    </source>
</evidence>
<dbReference type="PANTHER" id="PTHR30250:SF11">
    <property type="entry name" value="O-ANTIGEN TRANSPORTER-RELATED"/>
    <property type="match status" value="1"/>
</dbReference>
<feature type="transmembrane region" description="Helical" evidence="6">
    <location>
        <begin position="376"/>
        <end position="399"/>
    </location>
</feature>
<feature type="transmembrane region" description="Helical" evidence="6">
    <location>
        <begin position="12"/>
        <end position="35"/>
    </location>
</feature>
<feature type="transmembrane region" description="Helical" evidence="6">
    <location>
        <begin position="41"/>
        <end position="66"/>
    </location>
</feature>
<evidence type="ECO:0000256" key="4">
    <source>
        <dbReference type="ARBA" id="ARBA00022989"/>
    </source>
</evidence>
<accession>A0A2M9BC76</accession>
<feature type="transmembrane region" description="Helical" evidence="6">
    <location>
        <begin position="153"/>
        <end position="186"/>
    </location>
</feature>
<keyword evidence="3 6" id="KW-0812">Transmembrane</keyword>